<accession>A0A6P2DDV1</accession>
<reference evidence="1 2" key="1">
    <citation type="submission" date="2019-05" db="EMBL/GenBank/DDBJ databases">
        <authorList>
            <consortium name="Science for Life Laboratories"/>
        </authorList>
    </citation>
    <scope>NUCLEOTIDE SEQUENCE [LARGE SCALE GENOMIC DNA]</scope>
    <source>
        <strain evidence="1">Soil9</strain>
    </source>
</reference>
<dbReference type="Proteomes" id="UP000464178">
    <property type="component" value="Chromosome"/>
</dbReference>
<protein>
    <recommendedName>
        <fullName evidence="3">3-methyladenine DNA glycosylase</fullName>
    </recommendedName>
</protein>
<dbReference type="EMBL" id="LR593886">
    <property type="protein sequence ID" value="VTR97582.1"/>
    <property type="molecule type" value="Genomic_DNA"/>
</dbReference>
<evidence type="ECO:0008006" key="3">
    <source>
        <dbReference type="Google" id="ProtNLM"/>
    </source>
</evidence>
<evidence type="ECO:0000313" key="2">
    <source>
        <dbReference type="Proteomes" id="UP000464178"/>
    </source>
</evidence>
<evidence type="ECO:0000313" key="1">
    <source>
        <dbReference type="EMBL" id="VTR97582.1"/>
    </source>
</evidence>
<organism evidence="1 2">
    <name type="scientific">Gemmata massiliana</name>
    <dbReference type="NCBI Taxonomy" id="1210884"/>
    <lineage>
        <taxon>Bacteria</taxon>
        <taxon>Pseudomonadati</taxon>
        <taxon>Planctomycetota</taxon>
        <taxon>Planctomycetia</taxon>
        <taxon>Gemmatales</taxon>
        <taxon>Gemmataceae</taxon>
        <taxon>Gemmata</taxon>
    </lineage>
</organism>
<gene>
    <name evidence="1" type="ORF">SOIL9_06450</name>
</gene>
<proteinExistence type="predicted"/>
<keyword evidence="2" id="KW-1185">Reference proteome</keyword>
<dbReference type="KEGG" id="gms:SOIL9_06450"/>
<dbReference type="RefSeq" id="WP_232069835.1">
    <property type="nucleotide sequence ID" value="NZ_LR593886.1"/>
</dbReference>
<dbReference type="AlphaFoldDB" id="A0A6P2DDV1"/>
<sequence length="307" mass="34852">MVLSPSPLRGGVGEGFSGDWPADRAAYLARVTPWAEERTARMARGQKHPVYDFLFEYYSFRPAHLLRWTPGFGGVLEGATRADVPWSEFTLTDTGLSLPASAFPAHRLSYLEWAANYLGAVLAREPSFACLGLHEWAMVYRDLNVRHPYVPLRLSREETDTVVDSQPLRCTHYDAFRFFTPAAVPLNRWELTRVTTSDHDQPGCIHANMDLYKFAYKIAPFCPSSVVADAFEVARFAREIDMRASPYDLSGYGFEPVRIETRAGREEYVELQRAVSLRAQPVRERLLHVYTRLLGALREEPTPQPPP</sequence>
<name>A0A6P2DDV1_9BACT</name>